<reference evidence="1 2" key="1">
    <citation type="journal article" date="2021" name="Hortic Res">
        <title>High-quality reference genome and annotation aids understanding of berry development for evergreen blueberry (Vaccinium darrowii).</title>
        <authorList>
            <person name="Yu J."/>
            <person name="Hulse-Kemp A.M."/>
            <person name="Babiker E."/>
            <person name="Staton M."/>
        </authorList>
    </citation>
    <scope>NUCLEOTIDE SEQUENCE [LARGE SCALE GENOMIC DNA]</scope>
    <source>
        <strain evidence="2">cv. NJ 8807/NJ 8810</strain>
        <tissue evidence="1">Young leaf</tissue>
    </source>
</reference>
<organism evidence="1 2">
    <name type="scientific">Vaccinium darrowii</name>
    <dbReference type="NCBI Taxonomy" id="229202"/>
    <lineage>
        <taxon>Eukaryota</taxon>
        <taxon>Viridiplantae</taxon>
        <taxon>Streptophyta</taxon>
        <taxon>Embryophyta</taxon>
        <taxon>Tracheophyta</taxon>
        <taxon>Spermatophyta</taxon>
        <taxon>Magnoliopsida</taxon>
        <taxon>eudicotyledons</taxon>
        <taxon>Gunneridae</taxon>
        <taxon>Pentapetalae</taxon>
        <taxon>asterids</taxon>
        <taxon>Ericales</taxon>
        <taxon>Ericaceae</taxon>
        <taxon>Vaccinioideae</taxon>
        <taxon>Vaccinieae</taxon>
        <taxon>Vaccinium</taxon>
    </lineage>
</organism>
<proteinExistence type="predicted"/>
<dbReference type="Proteomes" id="UP000828048">
    <property type="component" value="Chromosome 2"/>
</dbReference>
<sequence>MVRRNSSLFLLLLSLLLIHRLSLFTSTPIPSHFEGFDDAASSSLDPEEEEDQNTPLSTTPPPSLTLSTTPDPTPTSNQPSPLDSSHPSDQSHEPSITDYWDEDEFEGLPVPQPPPENPTITENGTQSNPDETKRRSSTYDNVSTRSYTVEIVCGVFFIAFVVNYFIGKRENENIALAWVTKFAVRGSIFDKNFSLVGVGKDEDSPLLLKEGQNVFKFYASGRRFCQGLVATLELKRRHDLISRVFDAVVGRKDEVRIEVFMNDEAMDQVVFALAKRREVKRVQKEERDVQRFGSLMSSQPGSRKWVSEDLVVVLEVKEVAGDLITETVVEQVFGDKAFENYGKDFLSMHFSDQHVGMHKKMLVFKFSLPDANHMAEMSRLVALVPYYIDLIGRYKLSPQARSKTEVARQKAAQEAHKEFQNARQEVLQRKKVERRKVIEEAEAKLSVEAIRRKEAKEHARQMKRAMPKVKMTRTG</sequence>
<protein>
    <submittedName>
        <fullName evidence="1">Uncharacterized protein</fullName>
    </submittedName>
</protein>
<dbReference type="EMBL" id="CM037152">
    <property type="protein sequence ID" value="KAH7833319.1"/>
    <property type="molecule type" value="Genomic_DNA"/>
</dbReference>
<keyword evidence="2" id="KW-1185">Reference proteome</keyword>
<comment type="caution">
    <text evidence="1">The sequence shown here is derived from an EMBL/GenBank/DDBJ whole genome shotgun (WGS) entry which is preliminary data.</text>
</comment>
<evidence type="ECO:0000313" key="1">
    <source>
        <dbReference type="EMBL" id="KAH7833319.1"/>
    </source>
</evidence>
<evidence type="ECO:0000313" key="2">
    <source>
        <dbReference type="Proteomes" id="UP000828048"/>
    </source>
</evidence>
<accession>A0ACB7WXX5</accession>
<name>A0ACB7WXX5_9ERIC</name>
<gene>
    <name evidence="1" type="ORF">Vadar_005119</name>
</gene>